<evidence type="ECO:0000313" key="3">
    <source>
        <dbReference type="Proteomes" id="UP000053263"/>
    </source>
</evidence>
<evidence type="ECO:0000256" key="1">
    <source>
        <dbReference type="SAM" id="MobiDB-lite"/>
    </source>
</evidence>
<evidence type="ECO:0000313" key="2">
    <source>
        <dbReference type="EMBL" id="KII84491.1"/>
    </source>
</evidence>
<gene>
    <name evidence="2" type="ORF">PLICRDRAFT_179317</name>
</gene>
<feature type="region of interest" description="Disordered" evidence="1">
    <location>
        <begin position="1183"/>
        <end position="1221"/>
    </location>
</feature>
<sequence length="1325" mass="147819">MTELFPHAARWRSFTAHDINVDSARLLAPLHVPKLRRLCISPATAGSTSSGPLIQYDPDAPPPVDAPPPIDLPSLTRLEIHCRTELGTSHYGGYLAHVLCGLLATPALERLVLRGPGLPSQFDDLASVLQCGRLSYPHLRALTIDGSWPWPLRLQADGTLEPLDVDEISDWPPPVIPAAFMRALPDIEEVEVVMGREPVVAFLRELEDGAVWPKLRRLVVGIRLVDPELLQRLGLAFIDGLGILFCRNCQCGVRQEEVAGHLLNSHSLIVEKARQWGKGTYQGTSRVVLQDMVKDALKAEGLQCAPQDVEVTAVLRHRKPIPPLPFLQLTTGYGCSLCEFCGPRKDRVKSHITAELEEKAKKGSASYVGTTADVLEQNILLQRVFTHGFGSSYFKVSSPLLARDAHSSDEAHLCYISCFGKEFQEKLEKEKKRKIESMMGGRYTHGGLDVSSFHRKSGWGDYFAHMPTQKRRDLLAQVGPVRSGDPKGFATVRNTSLLYITSIPSESSVHPLVLQKLNHWKSQQCTFKFLSLTASRIAYASRIAQLIIAVLRAALSGTPFPDDDKQTKTKSPPIVPDAEEEWSEEVIEQLRDDDTDLVEQYDEGDDEGDDGDDGDEGDDEEDSGFSNLEGERGDKSVSKDMMLGQRQYDAAKAYIALLESGEDSASEKSLAAFHKLLLAICTTRPLAADEDRLRTPIDHFLLGKSIQQDLTIRPAARTAPDLSVMQYAVLFCILKEGYSYRASGQNVSDVVDDYKYWFSVDTMCPFASIRYYQGIAWQEVKHAVGLPRIMFKSRNSLEFECSGKPSSVLDITDGTHQAYDDAVKILTEDLLMGMTEQQWQSTCTFDSIQDNPNNRAFGYGFLYEQGFRMDIEHVGRILTNTPKLRDMFFHAPTEPGGAYILNRERGLQWLKSDESFWERMYLLHHVPTGSPKRTHEEALIRVVNMDGRLRHVYKIHDKIAIVGDYNKTTGTKGSDKATLHFLPEAVANLVLRYYRIASAIEEYLVLHCCPKRTPNYHCYLYRSFGVRWTAARLGKTLFKMSKKYFKVGFTVSEMRHILPAIVDHFGLVGAIQRRLKGNFVHDKNSGHSTALAAQLYAKVHGMHQGLNAWYIFETLEYSEGHQGFYGFGSAIPQVVTLESLEQFLGKAEPTDVKIGNIQKSLEQRLESLTIMVQNLAAGFGSNDHHGGLTAAPARKETEDGPGPSAEKHRQSSIGVGNQLPQDAGRLHAGAEVLTPAERFPVTKRQAGGKPSGKIYLDWRWGRTKGVATFDPEPGDSDAGHKLYRCTDCSVQVSGETSAQEHLCGLSEEEQKKHNTTFRKHTSKRR</sequence>
<keyword evidence="3" id="KW-1185">Reference proteome</keyword>
<dbReference type="InterPro" id="IPR022698">
    <property type="entry name" value="OrsD"/>
</dbReference>
<dbReference type="HOGENOM" id="CLU_259514_0_0_1"/>
<dbReference type="Pfam" id="PF12013">
    <property type="entry name" value="OrsD"/>
    <property type="match status" value="1"/>
</dbReference>
<protein>
    <submittedName>
        <fullName evidence="2">Uncharacterized protein</fullName>
    </submittedName>
</protein>
<feature type="compositionally biased region" description="Basic residues" evidence="1">
    <location>
        <begin position="1313"/>
        <end position="1325"/>
    </location>
</feature>
<dbReference type="OrthoDB" id="3036548at2759"/>
<feature type="region of interest" description="Disordered" evidence="1">
    <location>
        <begin position="558"/>
        <end position="639"/>
    </location>
</feature>
<proteinExistence type="predicted"/>
<accession>A0A0C9SKX4</accession>
<dbReference type="EMBL" id="KN832570">
    <property type="protein sequence ID" value="KII84491.1"/>
    <property type="molecule type" value="Genomic_DNA"/>
</dbReference>
<dbReference type="Proteomes" id="UP000053263">
    <property type="component" value="Unassembled WGS sequence"/>
</dbReference>
<feature type="compositionally biased region" description="Acidic residues" evidence="1">
    <location>
        <begin position="577"/>
        <end position="623"/>
    </location>
</feature>
<name>A0A0C9SKX4_PLICR</name>
<feature type="compositionally biased region" description="Polar residues" evidence="1">
    <location>
        <begin position="1211"/>
        <end position="1220"/>
    </location>
</feature>
<feature type="region of interest" description="Disordered" evidence="1">
    <location>
        <begin position="1305"/>
        <end position="1325"/>
    </location>
</feature>
<organism evidence="2 3">
    <name type="scientific">Plicaturopsis crispa FD-325 SS-3</name>
    <dbReference type="NCBI Taxonomy" id="944288"/>
    <lineage>
        <taxon>Eukaryota</taxon>
        <taxon>Fungi</taxon>
        <taxon>Dikarya</taxon>
        <taxon>Basidiomycota</taxon>
        <taxon>Agaricomycotina</taxon>
        <taxon>Agaricomycetes</taxon>
        <taxon>Agaricomycetidae</taxon>
        <taxon>Amylocorticiales</taxon>
        <taxon>Amylocorticiaceae</taxon>
        <taxon>Plicatura</taxon>
        <taxon>Plicaturopsis crispa</taxon>
    </lineage>
</organism>
<feature type="compositionally biased region" description="Basic and acidic residues" evidence="1">
    <location>
        <begin position="629"/>
        <end position="638"/>
    </location>
</feature>
<reference evidence="2 3" key="1">
    <citation type="submission" date="2014-06" db="EMBL/GenBank/DDBJ databases">
        <title>Evolutionary Origins and Diversification of the Mycorrhizal Mutualists.</title>
        <authorList>
            <consortium name="DOE Joint Genome Institute"/>
            <consortium name="Mycorrhizal Genomics Consortium"/>
            <person name="Kohler A."/>
            <person name="Kuo A."/>
            <person name="Nagy L.G."/>
            <person name="Floudas D."/>
            <person name="Copeland A."/>
            <person name="Barry K.W."/>
            <person name="Cichocki N."/>
            <person name="Veneault-Fourrey C."/>
            <person name="LaButti K."/>
            <person name="Lindquist E.A."/>
            <person name="Lipzen A."/>
            <person name="Lundell T."/>
            <person name="Morin E."/>
            <person name="Murat C."/>
            <person name="Riley R."/>
            <person name="Ohm R."/>
            <person name="Sun H."/>
            <person name="Tunlid A."/>
            <person name="Henrissat B."/>
            <person name="Grigoriev I.V."/>
            <person name="Hibbett D.S."/>
            <person name="Martin F."/>
        </authorList>
    </citation>
    <scope>NUCLEOTIDE SEQUENCE [LARGE SCALE GENOMIC DNA]</scope>
    <source>
        <strain evidence="2 3">FD-325 SS-3</strain>
    </source>
</reference>